<evidence type="ECO:0000313" key="2">
    <source>
        <dbReference type="Proteomes" id="UP000177043"/>
    </source>
</evidence>
<dbReference type="STRING" id="1802438.A2571_02380"/>
<accession>A0A1G2QDH5</accession>
<proteinExistence type="predicted"/>
<protein>
    <submittedName>
        <fullName evidence="1">Uncharacterized protein</fullName>
    </submittedName>
</protein>
<organism evidence="1 2">
    <name type="scientific">Candidatus Vogelbacteria bacterium RIFOXYD1_FULL_44_32</name>
    <dbReference type="NCBI Taxonomy" id="1802438"/>
    <lineage>
        <taxon>Bacteria</taxon>
        <taxon>Candidatus Vogeliibacteriota</taxon>
    </lineage>
</organism>
<sequence>MENQTRDQKFAHLFELCEKLKKQVIYGRNIDEVIGDLQTTIDNPQASTTSRWRIAEDGLIHFSLTSTGETGAQWADWFTVNKFAVGSEFGSRYILRSASFKPSQVGTVYKIAVLPGNLFEKKRDWTSISNVRAEADRQGLKHGEEMNAEIACLLRREFANKELEAMGLFWVVCLHEPIADGHGFLSLLGPGCYSGGRWFSAFRCGPDDVFPTKYHFATLVSVISPPMVEQT</sequence>
<evidence type="ECO:0000313" key="1">
    <source>
        <dbReference type="EMBL" id="OHA58594.1"/>
    </source>
</evidence>
<dbReference type="Proteomes" id="UP000177043">
    <property type="component" value="Unassembled WGS sequence"/>
</dbReference>
<name>A0A1G2QDH5_9BACT</name>
<dbReference type="AlphaFoldDB" id="A0A1G2QDH5"/>
<reference evidence="1 2" key="1">
    <citation type="journal article" date="2016" name="Nat. Commun.">
        <title>Thousands of microbial genomes shed light on interconnected biogeochemical processes in an aquifer system.</title>
        <authorList>
            <person name="Anantharaman K."/>
            <person name="Brown C.T."/>
            <person name="Hug L.A."/>
            <person name="Sharon I."/>
            <person name="Castelle C.J."/>
            <person name="Probst A.J."/>
            <person name="Thomas B.C."/>
            <person name="Singh A."/>
            <person name="Wilkins M.J."/>
            <person name="Karaoz U."/>
            <person name="Brodie E.L."/>
            <person name="Williams K.H."/>
            <person name="Hubbard S.S."/>
            <person name="Banfield J.F."/>
        </authorList>
    </citation>
    <scope>NUCLEOTIDE SEQUENCE [LARGE SCALE GENOMIC DNA]</scope>
</reference>
<dbReference type="EMBL" id="MHTJ01000003">
    <property type="protein sequence ID" value="OHA58594.1"/>
    <property type="molecule type" value="Genomic_DNA"/>
</dbReference>
<comment type="caution">
    <text evidence="1">The sequence shown here is derived from an EMBL/GenBank/DDBJ whole genome shotgun (WGS) entry which is preliminary data.</text>
</comment>
<gene>
    <name evidence="1" type="ORF">A2571_02380</name>
</gene>